<gene>
    <name evidence="1" type="ordered locus">CA_C0275</name>
</gene>
<protein>
    <recommendedName>
        <fullName evidence="3">Rubrerythrin diiron-binding domain-containing protein</fullName>
    </recommendedName>
</protein>
<dbReference type="AlphaFoldDB" id="Q97MC3"/>
<accession>Q97MC3</accession>
<dbReference type="STRING" id="272562.CA_C0275"/>
<dbReference type="KEGG" id="cac:CA_C0275"/>
<evidence type="ECO:0000313" key="1">
    <source>
        <dbReference type="EMBL" id="AAK78256.1"/>
    </source>
</evidence>
<dbReference type="EMBL" id="AE001437">
    <property type="protein sequence ID" value="AAK78256.1"/>
    <property type="molecule type" value="Genomic_DNA"/>
</dbReference>
<name>Q97MC3_CLOAB</name>
<dbReference type="eggNOG" id="ENOG5032W77">
    <property type="taxonomic scope" value="Bacteria"/>
</dbReference>
<organism evidence="1 2">
    <name type="scientific">Clostridium acetobutylicum (strain ATCC 824 / DSM 792 / JCM 1419 / IAM 19013 / LMG 5710 / NBRC 13948 / NRRL B-527 / VKM B-1787 / 2291 / W)</name>
    <dbReference type="NCBI Taxonomy" id="272562"/>
    <lineage>
        <taxon>Bacteria</taxon>
        <taxon>Bacillati</taxon>
        <taxon>Bacillota</taxon>
        <taxon>Clostridia</taxon>
        <taxon>Eubacteriales</taxon>
        <taxon>Clostridiaceae</taxon>
        <taxon>Clostridium</taxon>
    </lineage>
</organism>
<sequence>MGYSIIDIIDKAIGIVIRRKSEYEKIEEEKHDSQAIRVMSAVLVKEADRTIQYYKTLKEEVGSVEFEEIDFIVYDKMSFLIDQFNKKTYEHHINNVKDYLKFSLDLEKDVYSLLVDVQGRFVKNTSDTHTKTYEILSDIIDNKANHISTIEKTLK</sequence>
<dbReference type="GeneID" id="44996771"/>
<dbReference type="HOGENOM" id="CLU_139640_0_0_9"/>
<evidence type="ECO:0000313" key="2">
    <source>
        <dbReference type="Proteomes" id="UP000000814"/>
    </source>
</evidence>
<dbReference type="RefSeq" id="WP_010963598.1">
    <property type="nucleotide sequence ID" value="NC_003030.1"/>
</dbReference>
<reference evidence="1 2" key="1">
    <citation type="journal article" date="2001" name="J. Bacteriol.">
        <title>Genome sequence and comparative analysis of the solvent-producing bacterium Clostridium acetobutylicum.</title>
        <authorList>
            <person name="Nolling J."/>
            <person name="Breton G."/>
            <person name="Omelchenko M.V."/>
            <person name="Makarova K.S."/>
            <person name="Zeng Q."/>
            <person name="Gibson R."/>
            <person name="Lee H.M."/>
            <person name="Dubois J."/>
            <person name="Qiu D."/>
            <person name="Hitti J."/>
            <person name="Wolf Y.I."/>
            <person name="Tatusov R.L."/>
            <person name="Sabathe F."/>
            <person name="Doucette-Stamm L."/>
            <person name="Soucaille P."/>
            <person name="Daly M.J."/>
            <person name="Bennett G.N."/>
            <person name="Koonin E.V."/>
            <person name="Smith D.R."/>
        </authorList>
    </citation>
    <scope>NUCLEOTIDE SEQUENCE [LARGE SCALE GENOMIC DNA]</scope>
    <source>
        <strain evidence="2">ATCC 824 / DSM 792 / JCM 1419 / LMG 5710 / VKM B-1787</strain>
    </source>
</reference>
<dbReference type="OrthoDB" id="1935723at2"/>
<keyword evidence="2" id="KW-1185">Reference proteome</keyword>
<dbReference type="Proteomes" id="UP000000814">
    <property type="component" value="Chromosome"/>
</dbReference>
<evidence type="ECO:0008006" key="3">
    <source>
        <dbReference type="Google" id="ProtNLM"/>
    </source>
</evidence>
<dbReference type="PATRIC" id="fig|272562.8.peg.461"/>
<proteinExistence type="predicted"/>
<dbReference type="PIR" id="E96933">
    <property type="entry name" value="E96933"/>
</dbReference>